<feature type="region of interest" description="Disordered" evidence="9">
    <location>
        <begin position="561"/>
        <end position="848"/>
    </location>
</feature>
<accession>A0A1W5D240</accession>
<feature type="compositionally biased region" description="Polar residues" evidence="9">
    <location>
        <begin position="119"/>
        <end position="128"/>
    </location>
</feature>
<evidence type="ECO:0000256" key="8">
    <source>
        <dbReference type="RuleBase" id="RU049441"/>
    </source>
</evidence>
<feature type="region of interest" description="Disordered" evidence="9">
    <location>
        <begin position="1"/>
        <end position="244"/>
    </location>
</feature>
<feature type="compositionally biased region" description="Low complexity" evidence="9">
    <location>
        <begin position="812"/>
        <end position="826"/>
    </location>
</feature>
<feature type="compositionally biased region" description="Polar residues" evidence="9">
    <location>
        <begin position="48"/>
        <end position="76"/>
    </location>
</feature>
<comment type="similarity">
    <text evidence="3 8">Belongs to the NST1 family.</text>
</comment>
<evidence type="ECO:0000313" key="11">
    <source>
        <dbReference type="Proteomes" id="UP000192927"/>
    </source>
</evidence>
<dbReference type="Pfam" id="PF13945">
    <property type="entry name" value="NST1"/>
    <property type="match status" value="1"/>
</dbReference>
<dbReference type="InterPro" id="IPR051195">
    <property type="entry name" value="Fungal_stress_NST1"/>
</dbReference>
<feature type="compositionally biased region" description="Basic residues" evidence="9">
    <location>
        <begin position="79"/>
        <end position="89"/>
    </location>
</feature>
<evidence type="ECO:0000256" key="4">
    <source>
        <dbReference type="ARBA" id="ARBA00020733"/>
    </source>
</evidence>
<feature type="region of interest" description="Disordered" evidence="9">
    <location>
        <begin position="340"/>
        <end position="425"/>
    </location>
</feature>
<feature type="compositionally biased region" description="Polar residues" evidence="9">
    <location>
        <begin position="795"/>
        <end position="811"/>
    </location>
</feature>
<evidence type="ECO:0000256" key="7">
    <source>
        <dbReference type="ARBA" id="ARBA00023054"/>
    </source>
</evidence>
<feature type="compositionally biased region" description="Polar residues" evidence="9">
    <location>
        <begin position="1016"/>
        <end position="1025"/>
    </location>
</feature>
<keyword evidence="7 8" id="KW-0175">Coiled coil</keyword>
<dbReference type="PANTHER" id="PTHR31780:SF10">
    <property type="entry name" value="LD36051P"/>
    <property type="match status" value="1"/>
</dbReference>
<proteinExistence type="inferred from homology"/>
<feature type="compositionally biased region" description="Acidic residues" evidence="9">
    <location>
        <begin position="145"/>
        <end position="161"/>
    </location>
</feature>
<dbReference type="PANTHER" id="PTHR31780">
    <property type="entry name" value="STRESS RESPONSE PROTEIN NST1-RELATED"/>
    <property type="match status" value="1"/>
</dbReference>
<feature type="compositionally biased region" description="Low complexity" evidence="9">
    <location>
        <begin position="1036"/>
        <end position="1052"/>
    </location>
</feature>
<evidence type="ECO:0000256" key="6">
    <source>
        <dbReference type="ARBA" id="ARBA00023016"/>
    </source>
</evidence>
<feature type="compositionally biased region" description="Polar residues" evidence="9">
    <location>
        <begin position="24"/>
        <end position="40"/>
    </location>
</feature>
<feature type="compositionally biased region" description="Basic and acidic residues" evidence="9">
    <location>
        <begin position="593"/>
        <end position="734"/>
    </location>
</feature>
<protein>
    <recommendedName>
        <fullName evidence="4 8">Stress response protein NST1</fullName>
    </recommendedName>
</protein>
<evidence type="ECO:0000256" key="3">
    <source>
        <dbReference type="ARBA" id="ARBA00007112"/>
    </source>
</evidence>
<reference evidence="11" key="1">
    <citation type="submission" date="2017-03" db="EMBL/GenBank/DDBJ databases">
        <authorList>
            <person name="Sharma R."/>
            <person name="Thines M."/>
        </authorList>
    </citation>
    <scope>NUCLEOTIDE SEQUENCE [LARGE SCALE GENOMIC DNA]</scope>
</reference>
<feature type="compositionally biased region" description="Low complexity" evidence="9">
    <location>
        <begin position="953"/>
        <end position="968"/>
    </location>
</feature>
<dbReference type="EMBL" id="FWEW01001424">
    <property type="protein sequence ID" value="SLM37197.1"/>
    <property type="molecule type" value="Genomic_DNA"/>
</dbReference>
<evidence type="ECO:0000256" key="9">
    <source>
        <dbReference type="SAM" id="MobiDB-lite"/>
    </source>
</evidence>
<feature type="compositionally biased region" description="Polar residues" evidence="9">
    <location>
        <begin position="211"/>
        <end position="224"/>
    </location>
</feature>
<feature type="compositionally biased region" description="Acidic residues" evidence="9">
    <location>
        <begin position="386"/>
        <end position="413"/>
    </location>
</feature>
<feature type="region of interest" description="Disordered" evidence="9">
    <location>
        <begin position="462"/>
        <end position="524"/>
    </location>
</feature>
<keyword evidence="11" id="KW-1185">Reference proteome</keyword>
<feature type="compositionally biased region" description="Pro residues" evidence="9">
    <location>
        <begin position="225"/>
        <end position="241"/>
    </location>
</feature>
<feature type="compositionally biased region" description="Basic and acidic residues" evidence="9">
    <location>
        <begin position="561"/>
        <end position="583"/>
    </location>
</feature>
<sequence>MPKLAAQKLTANNSSSKAKPPAKLQQQDPIPSRVLGNQENVLPGMAKATQNQGVIDTRQQASDSVNAANGPNTGENAVNRKKQKRRQKQAARLAAEQPQIPRSGSAQGHLEDNHLHYQRPTNGQTPAQTAIPPNGYDYSTSGFDDHEEYEPGEGEDLYYTDEEGRLYPGPYVPAQPPANGHLAKDYGPPESSTSKAKKKKKISQPRAISQHKYQSAYSAANTIPFSPPLGLQPPPPPPPLPLSTTALRSAHTISKDRIWNTSTAEERERIKEFWLSLGEEERRSLVKVEKEAVLKKMKEQQKHSCSCTVCGRKRTAIEEELEVLYDAYYEELEQYANHQQTTIDDGTPMMPPPRMYPHPMARVPPDRIPPLLNTQRSSRGRIQELPEGDEDSNEEEYSEEDDDEDYSDEEPEEEPRGPAADFFNFGNSLTVQGGILTVADDLLKNDGKRFIEMMEQLAERRMQREEEAQYAAAGLGHPSMQGHNHGPPLDDEDYDDDDDEEYDSQEEDEYEDDEMETMTEEQRMEEGRRMFQIFAARMFEQRVLTAYREKVAAERQQKLIEELEEESRLDTQREAKRAKEAQKKKDKKRQQKQAKEEEKARRDAEKAAEEAAARAIEEQKLEEQRQKKEEQRRKKEAEKKAQDEERQKKEAEKQKRLQEAREQQAEQERKQREQKEREKRKRDETRRKDRDEAEIKEREAKERKEREVAEKRGREARARAEKEVKDRARKEESTSMHGAPSASTVPPSLKRNTNVSATPLPPGLHNPVTSSNHASPHLQIATPVIPKAPTPGRARQTSFQGSHSSSPKVSQPPSGSSTTSPSVPTPHQYDMVPASFPGKFTTQAPQLQHPQPTSAIPLMNTPPGIAAQPFSGFPNMPPIAGNGYPSSHGPLLPGMVQRAPFGHEAPMFSPQHPSAGPHYRGFMAPNTMPFPSGVNPLRQLPQGRGVPIEPLNTTSHPTPSSTSSANTPVQYGMPRDTMPSHSHSRQASMSFEKTSFETASFPAQSQPIARPAPIQRPSSVKPNNSDIDDLSNHLGSSALLDDTDLPLSSSVDGGRRGSMAPGSARHGFGASQLFPEHVGSAKMDGFPRGVQAAVGSSWGAPPIPFGSPGLSGPPSWSTAPGAGWPANNAFGIIGGPNRLSVSRPATSSIGENGFHNVEAVLRQVEQLKPANEGPIQLNEMLEICDTEGNAQNGGGSSAVRIEGSRGTFFKFEADDNVSINNRGVAAPGEIGSPLVGSSLPAFGGTRPFQPPGAGITSSSGF</sequence>
<organism evidence="10 11">
    <name type="scientific">Lasallia pustulata</name>
    <dbReference type="NCBI Taxonomy" id="136370"/>
    <lineage>
        <taxon>Eukaryota</taxon>
        <taxon>Fungi</taxon>
        <taxon>Dikarya</taxon>
        <taxon>Ascomycota</taxon>
        <taxon>Pezizomycotina</taxon>
        <taxon>Lecanoromycetes</taxon>
        <taxon>OSLEUM clade</taxon>
        <taxon>Umbilicariomycetidae</taxon>
        <taxon>Umbilicariales</taxon>
        <taxon>Umbilicariaceae</taxon>
        <taxon>Lasallia</taxon>
    </lineage>
</organism>
<feature type="region of interest" description="Disordered" evidence="9">
    <location>
        <begin position="932"/>
        <end position="1070"/>
    </location>
</feature>
<evidence type="ECO:0000256" key="1">
    <source>
        <dbReference type="ARBA" id="ARBA00002545"/>
    </source>
</evidence>
<feature type="compositionally biased region" description="Polar residues" evidence="9">
    <location>
        <begin position="741"/>
        <end position="757"/>
    </location>
</feature>
<dbReference type="GO" id="GO:0005737">
    <property type="term" value="C:cytoplasm"/>
    <property type="evidence" value="ECO:0007669"/>
    <property type="project" value="UniProtKB-SubCell"/>
</dbReference>
<evidence type="ECO:0000256" key="5">
    <source>
        <dbReference type="ARBA" id="ARBA00022490"/>
    </source>
</evidence>
<name>A0A1W5D240_9LECA</name>
<comment type="function">
    <text evidence="1 8">May act as a negative regulator of salt tolerance.</text>
</comment>
<dbReference type="Proteomes" id="UP000192927">
    <property type="component" value="Unassembled WGS sequence"/>
</dbReference>
<evidence type="ECO:0000313" key="10">
    <source>
        <dbReference type="EMBL" id="SLM37197.1"/>
    </source>
</evidence>
<dbReference type="AlphaFoldDB" id="A0A1W5D240"/>
<keyword evidence="6 8" id="KW-0346">Stress response</keyword>
<keyword evidence="5 8" id="KW-0963">Cytoplasm</keyword>
<dbReference type="InterPro" id="IPR025279">
    <property type="entry name" value="NST1"/>
</dbReference>
<comment type="subcellular location">
    <subcellularLocation>
        <location evidence="2 8">Cytoplasm</location>
    </subcellularLocation>
</comment>
<evidence type="ECO:0000256" key="2">
    <source>
        <dbReference type="ARBA" id="ARBA00004496"/>
    </source>
</evidence>
<feature type="compositionally biased region" description="Acidic residues" evidence="9">
    <location>
        <begin position="489"/>
        <end position="519"/>
    </location>
</feature>
<feature type="compositionally biased region" description="Polar residues" evidence="9">
    <location>
        <begin position="979"/>
        <end position="1007"/>
    </location>
</feature>